<dbReference type="RefSeq" id="WP_135030690.1">
    <property type="nucleotide sequence ID" value="NZ_BMLA01000011.1"/>
</dbReference>
<accession>A0A4Y8WWM3</accession>
<keyword evidence="7 13" id="KW-0004">4Fe-4S</keyword>
<evidence type="ECO:0000256" key="4">
    <source>
        <dbReference type="ARBA" id="ARBA00012093"/>
    </source>
</evidence>
<dbReference type="InterPro" id="IPR004644">
    <property type="entry name" value="Fe-S_L-Ser_mono"/>
</dbReference>
<evidence type="ECO:0000256" key="12">
    <source>
        <dbReference type="ARBA" id="ARBA00049406"/>
    </source>
</evidence>
<keyword evidence="17" id="KW-1185">Reference proteome</keyword>
<evidence type="ECO:0000313" key="17">
    <source>
        <dbReference type="Proteomes" id="UP000560081"/>
    </source>
</evidence>
<dbReference type="Proteomes" id="UP000560081">
    <property type="component" value="Unassembled WGS sequence"/>
</dbReference>
<keyword evidence="9 13" id="KW-0408">Iron</keyword>
<feature type="domain" description="Serine dehydratase-like alpha subunit" evidence="14">
    <location>
        <begin position="194"/>
        <end position="467"/>
    </location>
</feature>
<evidence type="ECO:0000256" key="9">
    <source>
        <dbReference type="ARBA" id="ARBA00023004"/>
    </source>
</evidence>
<dbReference type="InterPro" id="IPR051318">
    <property type="entry name" value="Fe-S_L-Ser"/>
</dbReference>
<evidence type="ECO:0000259" key="14">
    <source>
        <dbReference type="Pfam" id="PF03313"/>
    </source>
</evidence>
<dbReference type="Pfam" id="PF03315">
    <property type="entry name" value="SDH_beta"/>
    <property type="match status" value="1"/>
</dbReference>
<dbReference type="FunFam" id="3.30.1330.90:FF:000001">
    <property type="entry name" value="L-serine ammonia-lyase 1"/>
    <property type="match status" value="1"/>
</dbReference>
<dbReference type="PANTHER" id="PTHR30182:SF1">
    <property type="entry name" value="L-SERINE DEHYDRATASE 1"/>
    <property type="match status" value="1"/>
</dbReference>
<keyword evidence="11 13" id="KW-0456">Lyase</keyword>
<evidence type="ECO:0000256" key="11">
    <source>
        <dbReference type="ARBA" id="ARBA00023239"/>
    </source>
</evidence>
<evidence type="ECO:0000256" key="2">
    <source>
        <dbReference type="ARBA" id="ARBA00004742"/>
    </source>
</evidence>
<evidence type="ECO:0000256" key="6">
    <source>
        <dbReference type="ARBA" id="ARBA00022432"/>
    </source>
</evidence>
<protein>
    <recommendedName>
        <fullName evidence="5 13">L-serine dehydratase</fullName>
        <ecNumber evidence="4 13">4.3.1.17</ecNumber>
    </recommendedName>
</protein>
<dbReference type="InterPro" id="IPR005131">
    <property type="entry name" value="Ser_deHydtase_bsu"/>
</dbReference>
<dbReference type="GO" id="GO:0003941">
    <property type="term" value="F:L-serine ammonia-lyase activity"/>
    <property type="evidence" value="ECO:0007669"/>
    <property type="project" value="UniProtKB-UniRule"/>
</dbReference>
<gene>
    <name evidence="16" type="ORF">BJ976_001883</name>
</gene>
<evidence type="ECO:0000256" key="8">
    <source>
        <dbReference type="ARBA" id="ARBA00022723"/>
    </source>
</evidence>
<feature type="domain" description="Serine dehydratase beta chain" evidence="15">
    <location>
        <begin position="4"/>
        <end position="158"/>
    </location>
</feature>
<dbReference type="PANTHER" id="PTHR30182">
    <property type="entry name" value="L-SERINE DEHYDRATASE"/>
    <property type="match status" value="1"/>
</dbReference>
<keyword evidence="10 13" id="KW-0411">Iron-sulfur</keyword>
<dbReference type="OrthoDB" id="9805537at2"/>
<dbReference type="EC" id="4.3.1.17" evidence="4 13"/>
<dbReference type="AlphaFoldDB" id="A0A4Y8WWM3"/>
<evidence type="ECO:0000256" key="1">
    <source>
        <dbReference type="ARBA" id="ARBA00001966"/>
    </source>
</evidence>
<dbReference type="InterPro" id="IPR005130">
    <property type="entry name" value="Ser_deHydtase-like_asu"/>
</dbReference>
<comment type="caution">
    <text evidence="16">The sequence shown here is derived from an EMBL/GenBank/DDBJ whole genome shotgun (WGS) entry which is preliminary data.</text>
</comment>
<comment type="catalytic activity">
    <reaction evidence="12 13">
        <text>L-serine = pyruvate + NH4(+)</text>
        <dbReference type="Rhea" id="RHEA:19169"/>
        <dbReference type="ChEBI" id="CHEBI:15361"/>
        <dbReference type="ChEBI" id="CHEBI:28938"/>
        <dbReference type="ChEBI" id="CHEBI:33384"/>
        <dbReference type="EC" id="4.3.1.17"/>
    </reaction>
</comment>
<dbReference type="Gene3D" id="3.30.1330.90">
    <property type="entry name" value="D-3-phosphoglycerate dehydrogenase, domain 3"/>
    <property type="match status" value="1"/>
</dbReference>
<evidence type="ECO:0000256" key="3">
    <source>
        <dbReference type="ARBA" id="ARBA00008636"/>
    </source>
</evidence>
<dbReference type="Pfam" id="PF03313">
    <property type="entry name" value="SDH_alpha"/>
    <property type="match status" value="1"/>
</dbReference>
<comment type="similarity">
    <text evidence="3 13">Belongs to the iron-sulfur dependent L-serine dehydratase family.</text>
</comment>
<evidence type="ECO:0000256" key="7">
    <source>
        <dbReference type="ARBA" id="ARBA00022485"/>
    </source>
</evidence>
<dbReference type="SUPFAM" id="SSF143548">
    <property type="entry name" value="Serine metabolism enzymes domain"/>
    <property type="match status" value="1"/>
</dbReference>
<dbReference type="EMBL" id="JACHMC010000001">
    <property type="protein sequence ID" value="MBB4883532.1"/>
    <property type="molecule type" value="Genomic_DNA"/>
</dbReference>
<name>A0A4Y8WWM3_9MICC</name>
<organism evidence="16 17">
    <name type="scientific">Micrococcus flavus</name>
    <dbReference type="NCBI Taxonomy" id="384602"/>
    <lineage>
        <taxon>Bacteria</taxon>
        <taxon>Bacillati</taxon>
        <taxon>Actinomycetota</taxon>
        <taxon>Actinomycetes</taxon>
        <taxon>Micrococcales</taxon>
        <taxon>Micrococcaceae</taxon>
        <taxon>Micrococcus</taxon>
    </lineage>
</organism>
<dbReference type="InterPro" id="IPR029009">
    <property type="entry name" value="ASB_dom_sf"/>
</dbReference>
<evidence type="ECO:0000313" key="16">
    <source>
        <dbReference type="EMBL" id="MBB4883532.1"/>
    </source>
</evidence>
<reference evidence="16 17" key="1">
    <citation type="submission" date="2020-08" db="EMBL/GenBank/DDBJ databases">
        <title>Sequencing the genomes of 1000 actinobacteria strains.</title>
        <authorList>
            <person name="Klenk H.-P."/>
        </authorList>
    </citation>
    <scope>NUCLEOTIDE SEQUENCE [LARGE SCALE GENOMIC DNA]</scope>
    <source>
        <strain evidence="16 17">DSM 19079</strain>
    </source>
</reference>
<dbReference type="GO" id="GO:0006094">
    <property type="term" value="P:gluconeogenesis"/>
    <property type="evidence" value="ECO:0007669"/>
    <property type="project" value="UniProtKB-KW"/>
</dbReference>
<evidence type="ECO:0000256" key="5">
    <source>
        <dbReference type="ARBA" id="ARBA00018995"/>
    </source>
</evidence>
<comment type="pathway">
    <text evidence="2">Carbohydrate biosynthesis; gluconeogenesis.</text>
</comment>
<keyword evidence="8 13" id="KW-0479">Metal-binding</keyword>
<evidence type="ECO:0000256" key="10">
    <source>
        <dbReference type="ARBA" id="ARBA00023014"/>
    </source>
</evidence>
<dbReference type="GO" id="GO:0051539">
    <property type="term" value="F:4 iron, 4 sulfur cluster binding"/>
    <property type="evidence" value="ECO:0007669"/>
    <property type="project" value="UniProtKB-UniRule"/>
</dbReference>
<keyword evidence="6 13" id="KW-0312">Gluconeogenesis</keyword>
<comment type="cofactor">
    <cofactor evidence="1 13">
        <name>[4Fe-4S] cluster</name>
        <dbReference type="ChEBI" id="CHEBI:49883"/>
    </cofactor>
</comment>
<dbReference type="NCBIfam" id="TIGR00720">
    <property type="entry name" value="sda_mono"/>
    <property type="match status" value="1"/>
</dbReference>
<proteinExistence type="inferred from homology"/>
<evidence type="ECO:0000256" key="13">
    <source>
        <dbReference type="RuleBase" id="RU366059"/>
    </source>
</evidence>
<dbReference type="GO" id="GO:0046872">
    <property type="term" value="F:metal ion binding"/>
    <property type="evidence" value="ECO:0007669"/>
    <property type="project" value="UniProtKB-KW"/>
</dbReference>
<evidence type="ECO:0000259" key="15">
    <source>
        <dbReference type="Pfam" id="PF03315"/>
    </source>
</evidence>
<sequence>MALSILDLFSIGIGPSSSHTVGPMRAARRFTYVLEREGLLESTARIKGELFGSLSATGVGHGSDMAVILGLCGHDPETIDPDAAAPQVTRCVEERTLPLAGVRQIPFDRPKDLVLHMRRSLPGHPNGIRFTAFDAAGEVLVTREYYSVGGGFVVTDEELNAELDETQDVTRHGEDPEPHPFSTGVELLSQCEIHGKSIADVMRANEASRGDLAEIEAKVLEIWDVMQQCVDNGLRRTEPILPGGLKVKRRAPGLHAQLAQKGKDGKDKDPMWAMEWVNLFALAVNEENASFGRIVTAPTNGAAGIIPAVLHYYDRFVLAEDTPDEERRTKILDFLFTAAAIGILYKRNASISGAEVGCQGEVGSACSMAAGALCAVLGGTPLQVENAAEIGIEHNLGLTCDPVGGLVQVPCIERNAIASVKAINAARLALVGDGDHRVTLDQAIRTMRDTGADMKSKYKETSRGGLAVNVPAC</sequence>